<sequence length="73" mass="8613">MKHETRREWISCGKDFPPNNGINYLIFYYSNPLERRRGEHMELLPAHAYSKKKEISSTQLSGIPKCFQTRRVG</sequence>
<keyword evidence="2" id="KW-1185">Reference proteome</keyword>
<organism evidence="1 2">
    <name type="scientific">Allacma fusca</name>
    <dbReference type="NCBI Taxonomy" id="39272"/>
    <lineage>
        <taxon>Eukaryota</taxon>
        <taxon>Metazoa</taxon>
        <taxon>Ecdysozoa</taxon>
        <taxon>Arthropoda</taxon>
        <taxon>Hexapoda</taxon>
        <taxon>Collembola</taxon>
        <taxon>Symphypleona</taxon>
        <taxon>Sminthuridae</taxon>
        <taxon>Allacma</taxon>
    </lineage>
</organism>
<gene>
    <name evidence="1" type="ORF">AFUS01_LOCUS537</name>
</gene>
<proteinExistence type="predicted"/>
<comment type="caution">
    <text evidence="1">The sequence shown here is derived from an EMBL/GenBank/DDBJ whole genome shotgun (WGS) entry which is preliminary data.</text>
</comment>
<dbReference type="EMBL" id="CAJVCH010002620">
    <property type="protein sequence ID" value="CAG7645129.1"/>
    <property type="molecule type" value="Genomic_DNA"/>
</dbReference>
<name>A0A8J2IXU9_9HEXA</name>
<evidence type="ECO:0000313" key="2">
    <source>
        <dbReference type="Proteomes" id="UP000708208"/>
    </source>
</evidence>
<evidence type="ECO:0000313" key="1">
    <source>
        <dbReference type="EMBL" id="CAG7645129.1"/>
    </source>
</evidence>
<dbReference type="AlphaFoldDB" id="A0A8J2IXU9"/>
<accession>A0A8J2IXU9</accession>
<reference evidence="1" key="1">
    <citation type="submission" date="2021-06" db="EMBL/GenBank/DDBJ databases">
        <authorList>
            <person name="Hodson N. C."/>
            <person name="Mongue J. A."/>
            <person name="Jaron S. K."/>
        </authorList>
    </citation>
    <scope>NUCLEOTIDE SEQUENCE</scope>
</reference>
<protein>
    <submittedName>
        <fullName evidence="1">Uncharacterized protein</fullName>
    </submittedName>
</protein>
<dbReference type="Proteomes" id="UP000708208">
    <property type="component" value="Unassembled WGS sequence"/>
</dbReference>